<organism evidence="1 2">
    <name type="scientific">Scortum barcoo</name>
    <name type="common">barcoo grunter</name>
    <dbReference type="NCBI Taxonomy" id="214431"/>
    <lineage>
        <taxon>Eukaryota</taxon>
        <taxon>Metazoa</taxon>
        <taxon>Chordata</taxon>
        <taxon>Craniata</taxon>
        <taxon>Vertebrata</taxon>
        <taxon>Euteleostomi</taxon>
        <taxon>Actinopterygii</taxon>
        <taxon>Neopterygii</taxon>
        <taxon>Teleostei</taxon>
        <taxon>Neoteleostei</taxon>
        <taxon>Acanthomorphata</taxon>
        <taxon>Eupercaria</taxon>
        <taxon>Centrarchiformes</taxon>
        <taxon>Terapontoidei</taxon>
        <taxon>Terapontidae</taxon>
        <taxon>Scortum</taxon>
    </lineage>
</organism>
<reference evidence="1" key="1">
    <citation type="submission" date="2022-04" db="EMBL/GenBank/DDBJ databases">
        <title>Jade perch genome.</title>
        <authorList>
            <person name="Chao B."/>
        </authorList>
    </citation>
    <scope>NUCLEOTIDE SEQUENCE</scope>
    <source>
        <strain evidence="1">CB-2022</strain>
    </source>
</reference>
<comment type="caution">
    <text evidence="1">The sequence shown here is derived from an EMBL/GenBank/DDBJ whole genome shotgun (WGS) entry which is preliminary data.</text>
</comment>
<dbReference type="Proteomes" id="UP000831701">
    <property type="component" value="Chromosome 2"/>
</dbReference>
<keyword evidence="2" id="KW-1185">Reference proteome</keyword>
<name>A0ACB8XAM5_9TELE</name>
<protein>
    <submittedName>
        <fullName evidence="1">Uncharacterized protein</fullName>
    </submittedName>
</protein>
<proteinExistence type="predicted"/>
<evidence type="ECO:0000313" key="2">
    <source>
        <dbReference type="Proteomes" id="UP000831701"/>
    </source>
</evidence>
<evidence type="ECO:0000313" key="1">
    <source>
        <dbReference type="EMBL" id="KAI3375968.1"/>
    </source>
</evidence>
<gene>
    <name evidence="1" type="ORF">L3Q82_016497</name>
</gene>
<accession>A0ACB8XAM5</accession>
<dbReference type="EMBL" id="CM041532">
    <property type="protein sequence ID" value="KAI3375968.1"/>
    <property type="molecule type" value="Genomic_DNA"/>
</dbReference>
<sequence>MQTSTDTGVQFSTFMSSRMRHVSRSLNLHFGAFSVIIFALIQSCRGQSQVVGPSQPIVAMVGDDVVLPCHLAPVMDASGLTVEWARPELDPRFVLVWRDGVELQSKKHPTYEGRTSLFMSELKLGNVSLKLSKVKLSDEGTYRCFIPRLVGNPIVQVVVGVTSSPVIQMSRNISGVDLLCKSEGWYPEPEVLWLDGEGNLLSAGPPETVRGPDDLYTVSSRVTVEKRHSNRFTCRVQQKNINQTRETHINVPDDFFPDPPSSSSSATIAGLVVVVVTLLILSVVFGVWKWRQNKIRNKKHHEDEETQKVREEKKNHSEQQSLMDREQLTADRQTENDLDKEEKGPETQIDEETHRGESTDVLIQFSLEGGKQTNRHFAEGRTESDFDKETETEPNNQRGAALNPAEREEESNRGNEEDETNSVNGNTEQLMEERQTENNLQTEEGQEEIKSTAQYLMEDRKHGEQLMVDRETVNNLDKEKETLKTKNREKKEWERKVSRLEGQMKDKEEQIKKVKEQLEEVDREREERKIHSVNMEEDEDTMKDLEKKKAEFQKQLQRFETALEGMKKKKNIMIQKKNKATKDQGQKKKLQTCYFTGQHQVIGPSQPIIATVGDDVILPCHLDPVMDISDMILEWARPDLDPRFVLVRRNGFELEWKKHSSYQGRTSLFMSELKLGNVSLKLSKVKTSDEGRYRCFIPELNLDSNIQLVVGATSSPVIQMSRNISGVDLLCKSEGWYPEPEVLWLDGEGNLLSAGPPETVRGPDDLYTVSSRVTVEKRHSNRFTCRVQQKNINQTREAHIHVPDDFFPDAPSSSSSATIAGLVVVGILLILSIVFGVWKWRQNKIRNKKVHQDEETQKMREKKNQSEQESLMDREQLTAEGKTLNDLQKERENLKKELQIKKKTRLIFDERVSRLEGQMKVKEEQLKKVKEQQEEVDRQREETLRARLEIIKKEKKDMIDSKNKATKDIEELTEKIKETETQIIKKQQETSAGPSD</sequence>